<gene>
    <name evidence="1" type="ORF">C3L33_13261</name>
</gene>
<dbReference type="PANTHER" id="PTHR37807:SF3">
    <property type="entry name" value="OS07G0160300 PROTEIN"/>
    <property type="match status" value="1"/>
</dbReference>
<dbReference type="Pfam" id="PF13671">
    <property type="entry name" value="AAA_33"/>
    <property type="match status" value="1"/>
</dbReference>
<dbReference type="Proteomes" id="UP000428333">
    <property type="component" value="Linkage Group LG08"/>
</dbReference>
<proteinExistence type="predicted"/>
<dbReference type="OrthoDB" id="342190at2759"/>
<keyword evidence="2" id="KW-1185">Reference proteome</keyword>
<protein>
    <recommendedName>
        <fullName evidence="3">AAA+ ATPase domain-containing protein</fullName>
    </recommendedName>
</protein>
<name>A0A6A4LE49_9ERIC</name>
<evidence type="ECO:0008006" key="3">
    <source>
        <dbReference type="Google" id="ProtNLM"/>
    </source>
</evidence>
<dbReference type="EMBL" id="QEFC01002095">
    <property type="protein sequence ID" value="KAE9454784.1"/>
    <property type="molecule type" value="Genomic_DNA"/>
</dbReference>
<reference evidence="1 2" key="1">
    <citation type="journal article" date="2019" name="Genome Biol. Evol.">
        <title>The Rhododendron genome and chromosomal organization provide insight into shared whole-genome duplications across the heath family (Ericaceae).</title>
        <authorList>
            <person name="Soza V.L."/>
            <person name="Lindsley D."/>
            <person name="Waalkes A."/>
            <person name="Ramage E."/>
            <person name="Patwardhan R.P."/>
            <person name="Burton J.N."/>
            <person name="Adey A."/>
            <person name="Kumar A."/>
            <person name="Qiu R."/>
            <person name="Shendure J."/>
            <person name="Hall B."/>
        </authorList>
    </citation>
    <scope>NUCLEOTIDE SEQUENCE [LARGE SCALE GENOMIC DNA]</scope>
    <source>
        <strain evidence="1">RSF 1966-606</strain>
    </source>
</reference>
<dbReference type="AlphaFoldDB" id="A0A6A4LE49"/>
<dbReference type="PANTHER" id="PTHR37807">
    <property type="entry name" value="OS07G0160300 PROTEIN"/>
    <property type="match status" value="1"/>
</dbReference>
<accession>A0A6A4LE49</accession>
<comment type="caution">
    <text evidence="1">The sequence shown here is derived from an EMBL/GenBank/DDBJ whole genome shotgun (WGS) entry which is preliminary data.</text>
</comment>
<evidence type="ECO:0000313" key="1">
    <source>
        <dbReference type="EMBL" id="KAE9454784.1"/>
    </source>
</evidence>
<sequence>MEEAKAVGPLIIAMKGHPGTGKSTVARSLAAALHCPLIDKDDARDSTLTLQLSCPTIPPNLLNDLSYDVVFRIAATQLGLGLGVVVDSPLSRRAHLDRLRELAEGAGARLFVVECKPEDEAEWRRRLELRGKGEAASWHKPARWRDMERLLEGYGGCTEYDVGDVKKMVLDTTAGVGVGELVSAVLRFIVSGEGQRLDNC</sequence>
<dbReference type="Gene3D" id="3.40.50.300">
    <property type="entry name" value="P-loop containing nucleotide triphosphate hydrolases"/>
    <property type="match status" value="1"/>
</dbReference>
<dbReference type="InterPro" id="IPR027417">
    <property type="entry name" value="P-loop_NTPase"/>
</dbReference>
<dbReference type="SUPFAM" id="SSF52540">
    <property type="entry name" value="P-loop containing nucleoside triphosphate hydrolases"/>
    <property type="match status" value="1"/>
</dbReference>
<organism evidence="1 2">
    <name type="scientific">Rhododendron williamsianum</name>
    <dbReference type="NCBI Taxonomy" id="262921"/>
    <lineage>
        <taxon>Eukaryota</taxon>
        <taxon>Viridiplantae</taxon>
        <taxon>Streptophyta</taxon>
        <taxon>Embryophyta</taxon>
        <taxon>Tracheophyta</taxon>
        <taxon>Spermatophyta</taxon>
        <taxon>Magnoliopsida</taxon>
        <taxon>eudicotyledons</taxon>
        <taxon>Gunneridae</taxon>
        <taxon>Pentapetalae</taxon>
        <taxon>asterids</taxon>
        <taxon>Ericales</taxon>
        <taxon>Ericaceae</taxon>
        <taxon>Ericoideae</taxon>
        <taxon>Rhodoreae</taxon>
        <taxon>Rhododendron</taxon>
    </lineage>
</organism>
<evidence type="ECO:0000313" key="2">
    <source>
        <dbReference type="Proteomes" id="UP000428333"/>
    </source>
</evidence>
<feature type="non-terminal residue" evidence="1">
    <location>
        <position position="1"/>
    </location>
</feature>